<evidence type="ECO:0000256" key="6">
    <source>
        <dbReference type="ARBA" id="ARBA00023242"/>
    </source>
</evidence>
<gene>
    <name evidence="10" type="ORF">B0J13DRAFT_553450</name>
</gene>
<evidence type="ECO:0000256" key="8">
    <source>
        <dbReference type="SAM" id="MobiDB-lite"/>
    </source>
</evidence>
<dbReference type="GO" id="GO:0000978">
    <property type="term" value="F:RNA polymerase II cis-regulatory region sequence-specific DNA binding"/>
    <property type="evidence" value="ECO:0007669"/>
    <property type="project" value="InterPro"/>
</dbReference>
<dbReference type="InterPro" id="IPR036236">
    <property type="entry name" value="Znf_C2H2_sf"/>
</dbReference>
<dbReference type="GO" id="GO:0008270">
    <property type="term" value="F:zinc ion binding"/>
    <property type="evidence" value="ECO:0007669"/>
    <property type="project" value="UniProtKB-KW"/>
</dbReference>
<name>A0A9P9EU85_9HYPO</name>
<dbReference type="Pfam" id="PF04082">
    <property type="entry name" value="Fungal_trans"/>
    <property type="match status" value="1"/>
</dbReference>
<dbReference type="InterPro" id="IPR051059">
    <property type="entry name" value="VerF-like"/>
</dbReference>
<dbReference type="PANTHER" id="PTHR40626">
    <property type="entry name" value="MIP31509P"/>
    <property type="match status" value="1"/>
</dbReference>
<dbReference type="EMBL" id="JAGMUU010000009">
    <property type="protein sequence ID" value="KAH7145389.1"/>
    <property type="molecule type" value="Genomic_DNA"/>
</dbReference>
<dbReference type="PROSITE" id="PS50157">
    <property type="entry name" value="ZINC_FINGER_C2H2_2"/>
    <property type="match status" value="2"/>
</dbReference>
<dbReference type="GO" id="GO:0005634">
    <property type="term" value="C:nucleus"/>
    <property type="evidence" value="ECO:0007669"/>
    <property type="project" value="UniProtKB-SubCell"/>
</dbReference>
<sequence>MPMARGRPRVQVAPCKFCHKQFKRLEHLQRHERIHTHEKPFACRCGQRFSRQDLLTRHHRHHHHEDDDDESTAHEDATDPTLLASHDVPHLVGQPEPSDGPASDQTSTENENDHQASLDASIDEAESHIPESHVTDERAITDHLDDNGNVPEQVYNMETSETMAGARSQPFEIPAAHNLLLGTMEGVEEFAFLWNDFPTNDQPLPVDFFDSDLSLVDISQQYAVLPPLSRMAGVVPTEHYPDVYIEQSSAHPTTPNGQSQFQSQSHLAASRLPSLEPTARPAASQMPETEQFTSAEYHQVLCPWRISVDEYQKLSQDLHACNSAFLSPSSLPFSFPSRQTLSRYLEGYFRGFHAHMPFLHTASLSVESLGLELILPLAAVGALYRFEHAKGFELYRVAKALIKWRLDQIDEEALSRLTSTSPGYAGFANPHKGPGVMGSQASHSPHTPQSPHNVASPVASRGHKGLRLLQGLTVLMALTSWGDRALVRDGLAMSSQVAMLVREFGISSIEETSSREMSWETWIRREERRRTLFVTYILFNLQCVAFNVPPMILNQEVRINLPARASEWQAPNAEVWRQVYATEPLPQRPFQKVLDQLLSGVAIHHEGAVSAFGNYVLIHGFLQQIFFVRNATTCLSDATSSLSMDVVKSMEAALRAWQESWEATHESTLDPSSPKGPLGFNSTALLRLVYIRLNANTGPGRHLVTRDPMDIAQAFTNAKVHVCNRSPHLDRAVLQCIHALSVPVRVGIAFVARTQTLNWSIQHSLCNLECAFLLTHWLHALAVDVEASGIDSLRPDEYKLVNMVVSLVRETEWTDGLDDAGQNHARRIQRLAAATVRIWAETFKGFQVFELVHMIGAGLSIVADVLG</sequence>
<protein>
    <recommendedName>
        <fullName evidence="9">C2H2-type domain-containing protein</fullName>
    </recommendedName>
</protein>
<dbReference type="InterPro" id="IPR013087">
    <property type="entry name" value="Znf_C2H2_type"/>
</dbReference>
<evidence type="ECO:0000256" key="2">
    <source>
        <dbReference type="ARBA" id="ARBA00022723"/>
    </source>
</evidence>
<evidence type="ECO:0000256" key="3">
    <source>
        <dbReference type="ARBA" id="ARBA00022737"/>
    </source>
</evidence>
<feature type="region of interest" description="Disordered" evidence="8">
    <location>
        <begin position="429"/>
        <end position="457"/>
    </location>
</feature>
<feature type="domain" description="C2H2-type" evidence="9">
    <location>
        <begin position="41"/>
        <end position="67"/>
    </location>
</feature>
<evidence type="ECO:0000313" key="10">
    <source>
        <dbReference type="EMBL" id="KAH7145389.1"/>
    </source>
</evidence>
<evidence type="ECO:0000313" key="11">
    <source>
        <dbReference type="Proteomes" id="UP000717696"/>
    </source>
</evidence>
<dbReference type="GO" id="GO:0000785">
    <property type="term" value="C:chromatin"/>
    <property type="evidence" value="ECO:0007669"/>
    <property type="project" value="TreeGrafter"/>
</dbReference>
<dbReference type="SMART" id="SM00355">
    <property type="entry name" value="ZnF_C2H2"/>
    <property type="match status" value="2"/>
</dbReference>
<evidence type="ECO:0000256" key="1">
    <source>
        <dbReference type="ARBA" id="ARBA00004123"/>
    </source>
</evidence>
<keyword evidence="2" id="KW-0479">Metal-binding</keyword>
<feature type="region of interest" description="Disordered" evidence="8">
    <location>
        <begin position="247"/>
        <end position="267"/>
    </location>
</feature>
<dbReference type="PROSITE" id="PS00028">
    <property type="entry name" value="ZINC_FINGER_C2H2_1"/>
    <property type="match status" value="1"/>
</dbReference>
<keyword evidence="11" id="KW-1185">Reference proteome</keyword>
<dbReference type="Gene3D" id="3.30.160.60">
    <property type="entry name" value="Classic Zinc Finger"/>
    <property type="match status" value="2"/>
</dbReference>
<reference evidence="10" key="1">
    <citation type="journal article" date="2021" name="Nat. Commun.">
        <title>Genetic determinants of endophytism in the Arabidopsis root mycobiome.</title>
        <authorList>
            <person name="Mesny F."/>
            <person name="Miyauchi S."/>
            <person name="Thiergart T."/>
            <person name="Pickel B."/>
            <person name="Atanasova L."/>
            <person name="Karlsson M."/>
            <person name="Huettel B."/>
            <person name="Barry K.W."/>
            <person name="Haridas S."/>
            <person name="Chen C."/>
            <person name="Bauer D."/>
            <person name="Andreopoulos W."/>
            <person name="Pangilinan J."/>
            <person name="LaButti K."/>
            <person name="Riley R."/>
            <person name="Lipzen A."/>
            <person name="Clum A."/>
            <person name="Drula E."/>
            <person name="Henrissat B."/>
            <person name="Kohler A."/>
            <person name="Grigoriev I.V."/>
            <person name="Martin F.M."/>
            <person name="Hacquard S."/>
        </authorList>
    </citation>
    <scope>NUCLEOTIDE SEQUENCE</scope>
    <source>
        <strain evidence="10">MPI-CAGE-AT-0021</strain>
    </source>
</reference>
<feature type="domain" description="C2H2-type" evidence="9">
    <location>
        <begin position="13"/>
        <end position="40"/>
    </location>
</feature>
<proteinExistence type="predicted"/>
<organism evidence="10 11">
    <name type="scientific">Dactylonectria estremocensis</name>
    <dbReference type="NCBI Taxonomy" id="1079267"/>
    <lineage>
        <taxon>Eukaryota</taxon>
        <taxon>Fungi</taxon>
        <taxon>Dikarya</taxon>
        <taxon>Ascomycota</taxon>
        <taxon>Pezizomycotina</taxon>
        <taxon>Sordariomycetes</taxon>
        <taxon>Hypocreomycetidae</taxon>
        <taxon>Hypocreales</taxon>
        <taxon>Nectriaceae</taxon>
        <taxon>Dactylonectria</taxon>
    </lineage>
</organism>
<dbReference type="Proteomes" id="UP000717696">
    <property type="component" value="Unassembled WGS sequence"/>
</dbReference>
<dbReference type="GO" id="GO:0006351">
    <property type="term" value="P:DNA-templated transcription"/>
    <property type="evidence" value="ECO:0007669"/>
    <property type="project" value="InterPro"/>
</dbReference>
<evidence type="ECO:0000256" key="5">
    <source>
        <dbReference type="ARBA" id="ARBA00022833"/>
    </source>
</evidence>
<feature type="compositionally biased region" description="Polar residues" evidence="8">
    <location>
        <begin position="439"/>
        <end position="453"/>
    </location>
</feature>
<dbReference type="InterPro" id="IPR007219">
    <property type="entry name" value="XnlR_reg_dom"/>
</dbReference>
<evidence type="ECO:0000256" key="4">
    <source>
        <dbReference type="ARBA" id="ARBA00022771"/>
    </source>
</evidence>
<keyword evidence="6" id="KW-0539">Nucleus</keyword>
<comment type="caution">
    <text evidence="10">The sequence shown here is derived from an EMBL/GenBank/DDBJ whole genome shotgun (WGS) entry which is preliminary data.</text>
</comment>
<dbReference type="OrthoDB" id="654211at2759"/>
<keyword evidence="3" id="KW-0677">Repeat</keyword>
<keyword evidence="5" id="KW-0862">Zinc</keyword>
<feature type="region of interest" description="Disordered" evidence="8">
    <location>
        <begin position="57"/>
        <end position="116"/>
    </location>
</feature>
<dbReference type="SUPFAM" id="SSF57667">
    <property type="entry name" value="beta-beta-alpha zinc fingers"/>
    <property type="match status" value="1"/>
</dbReference>
<dbReference type="AlphaFoldDB" id="A0A9P9EU85"/>
<dbReference type="CDD" id="cd12148">
    <property type="entry name" value="fungal_TF_MHR"/>
    <property type="match status" value="1"/>
</dbReference>
<accession>A0A9P9EU85</accession>
<comment type="subcellular location">
    <subcellularLocation>
        <location evidence="1">Nucleus</location>
    </subcellularLocation>
</comment>
<evidence type="ECO:0000256" key="7">
    <source>
        <dbReference type="PROSITE-ProRule" id="PRU00042"/>
    </source>
</evidence>
<evidence type="ECO:0000259" key="9">
    <source>
        <dbReference type="PROSITE" id="PS50157"/>
    </source>
</evidence>
<dbReference type="GO" id="GO:0000981">
    <property type="term" value="F:DNA-binding transcription factor activity, RNA polymerase II-specific"/>
    <property type="evidence" value="ECO:0007669"/>
    <property type="project" value="InterPro"/>
</dbReference>
<dbReference type="PANTHER" id="PTHR40626:SF10">
    <property type="entry name" value="C2H2-TYPE DOMAIN-CONTAINING PROTEIN"/>
    <property type="match status" value="1"/>
</dbReference>
<keyword evidence="4 7" id="KW-0863">Zinc-finger</keyword>